<accession>A0A838L8F8</accession>
<evidence type="ECO:0000313" key="1">
    <source>
        <dbReference type="EMBL" id="MBA2935022.1"/>
    </source>
</evidence>
<proteinExistence type="predicted"/>
<reference evidence="1 2" key="1">
    <citation type="submission" date="2020-07" db="EMBL/GenBank/DDBJ databases">
        <authorList>
            <person name="Sun Q."/>
        </authorList>
    </citation>
    <scope>NUCLEOTIDE SEQUENCE [LARGE SCALE GENOMIC DNA]</scope>
    <source>
        <strain evidence="1 2">CGMCC 1.13654</strain>
    </source>
</reference>
<organism evidence="1 2">
    <name type="scientific">Sphingomonas chungangi</name>
    <dbReference type="NCBI Taxonomy" id="2683589"/>
    <lineage>
        <taxon>Bacteria</taxon>
        <taxon>Pseudomonadati</taxon>
        <taxon>Pseudomonadota</taxon>
        <taxon>Alphaproteobacteria</taxon>
        <taxon>Sphingomonadales</taxon>
        <taxon>Sphingomonadaceae</taxon>
        <taxon>Sphingomonas</taxon>
    </lineage>
</organism>
<dbReference type="RefSeq" id="WP_160362666.1">
    <property type="nucleotide sequence ID" value="NZ_JACEIB010000008.1"/>
</dbReference>
<gene>
    <name evidence="1" type="ORF">HZF05_13040</name>
</gene>
<comment type="caution">
    <text evidence="1">The sequence shown here is derived from an EMBL/GenBank/DDBJ whole genome shotgun (WGS) entry which is preliminary data.</text>
</comment>
<keyword evidence="2" id="KW-1185">Reference proteome</keyword>
<protein>
    <submittedName>
        <fullName evidence="1">Uncharacterized protein</fullName>
    </submittedName>
</protein>
<dbReference type="Proteomes" id="UP000570166">
    <property type="component" value="Unassembled WGS sequence"/>
</dbReference>
<name>A0A838L8F8_9SPHN</name>
<dbReference type="AlphaFoldDB" id="A0A838L8F8"/>
<evidence type="ECO:0000313" key="2">
    <source>
        <dbReference type="Proteomes" id="UP000570166"/>
    </source>
</evidence>
<dbReference type="EMBL" id="JACEIB010000008">
    <property type="protein sequence ID" value="MBA2935022.1"/>
    <property type="molecule type" value="Genomic_DNA"/>
</dbReference>
<sequence length="80" mass="9171">MLMLHRTPEWHMLAATTGHEILRGDHHPIDTFHRHTRLGTRFRGNPMKFVWFTKSNGKPVAINPNGSALFSALTTIPQNR</sequence>